<evidence type="ECO:0000313" key="5">
    <source>
        <dbReference type="EMBL" id="SFA91913.1"/>
    </source>
</evidence>
<dbReference type="STRING" id="84698.SAMN04488528_100644"/>
<dbReference type="GO" id="GO:0003677">
    <property type="term" value="F:DNA binding"/>
    <property type="evidence" value="ECO:0007669"/>
    <property type="project" value="UniProtKB-KW"/>
</dbReference>
<dbReference type="AlphaFoldDB" id="A0A1I0WVE6"/>
<organism evidence="5 6">
    <name type="scientific">Clostridium frigidicarnis</name>
    <dbReference type="NCBI Taxonomy" id="84698"/>
    <lineage>
        <taxon>Bacteria</taxon>
        <taxon>Bacillati</taxon>
        <taxon>Bacillota</taxon>
        <taxon>Clostridia</taxon>
        <taxon>Eubacteriales</taxon>
        <taxon>Clostridiaceae</taxon>
        <taxon>Clostridium</taxon>
    </lineage>
</organism>
<evidence type="ECO:0000313" key="6">
    <source>
        <dbReference type="Proteomes" id="UP000198619"/>
    </source>
</evidence>
<dbReference type="RefSeq" id="WP_090039428.1">
    <property type="nucleotide sequence ID" value="NZ_FOKI01000006.1"/>
</dbReference>
<dbReference type="PANTHER" id="PTHR24567:SF26">
    <property type="entry name" value="REGULATORY PROTEIN YEIL"/>
    <property type="match status" value="1"/>
</dbReference>
<keyword evidence="5" id="KW-0418">Kinase</keyword>
<dbReference type="Pfam" id="PF00027">
    <property type="entry name" value="cNMP_binding"/>
    <property type="match status" value="1"/>
</dbReference>
<protein>
    <submittedName>
        <fullName evidence="5">cAMP-binding domain of CRP or a regulatory subunit of cAMP-dependent protein kinases</fullName>
    </submittedName>
</protein>
<dbReference type="Proteomes" id="UP000198619">
    <property type="component" value="Unassembled WGS sequence"/>
</dbReference>
<dbReference type="InterPro" id="IPR012318">
    <property type="entry name" value="HTH_CRP"/>
</dbReference>
<dbReference type="PROSITE" id="PS51063">
    <property type="entry name" value="HTH_CRP_2"/>
    <property type="match status" value="1"/>
</dbReference>
<reference evidence="5 6" key="1">
    <citation type="submission" date="2016-10" db="EMBL/GenBank/DDBJ databases">
        <authorList>
            <person name="de Groot N.N."/>
        </authorList>
    </citation>
    <scope>NUCLEOTIDE SEQUENCE [LARGE SCALE GENOMIC DNA]</scope>
    <source>
        <strain evidence="5 6">DSM 12271</strain>
    </source>
</reference>
<evidence type="ECO:0000259" key="4">
    <source>
        <dbReference type="PROSITE" id="PS51063"/>
    </source>
</evidence>
<dbReference type="GO" id="GO:0003700">
    <property type="term" value="F:DNA-binding transcription factor activity"/>
    <property type="evidence" value="ECO:0007669"/>
    <property type="project" value="TreeGrafter"/>
</dbReference>
<dbReference type="CDD" id="cd00038">
    <property type="entry name" value="CAP_ED"/>
    <property type="match status" value="1"/>
</dbReference>
<dbReference type="GO" id="GO:0016301">
    <property type="term" value="F:kinase activity"/>
    <property type="evidence" value="ECO:0007669"/>
    <property type="project" value="UniProtKB-KW"/>
</dbReference>
<dbReference type="SUPFAM" id="SSF46785">
    <property type="entry name" value="Winged helix' DNA-binding domain"/>
    <property type="match status" value="1"/>
</dbReference>
<evidence type="ECO:0000256" key="3">
    <source>
        <dbReference type="ARBA" id="ARBA00023163"/>
    </source>
</evidence>
<accession>A0A1I0WVE6</accession>
<gene>
    <name evidence="5" type="ORF">SAMN04488528_100644</name>
</gene>
<evidence type="ECO:0000256" key="1">
    <source>
        <dbReference type="ARBA" id="ARBA00023015"/>
    </source>
</evidence>
<keyword evidence="5" id="KW-0808">Transferase</keyword>
<keyword evidence="2" id="KW-0238">DNA-binding</keyword>
<dbReference type="InterPro" id="IPR000595">
    <property type="entry name" value="cNMP-bd_dom"/>
</dbReference>
<name>A0A1I0WVE6_9CLOT</name>
<dbReference type="OrthoDB" id="581021at2"/>
<evidence type="ECO:0000256" key="2">
    <source>
        <dbReference type="ARBA" id="ARBA00023125"/>
    </source>
</evidence>
<sequence>MERLIDLSKIDFYLNQFNLISYLNDDLINNCEIHTFKKGENICNLDEKVYYMYFLVKGKTKVSTLLSTGKSLLLCLSTPLEIIGDIEFMDNPLADCNVTALESCICLAFPLDKLEKYGYNDPLFLRFIITSLGKKLRNNSIYSSINMLYPLENRFASYILSLLPKDSNLNSSVEIESLTHLSELLGTSYRHLNRVINSLSSKNIIKKEKNSLTILNFQHLKSLAQDIFIKNK</sequence>
<dbReference type="EMBL" id="FOKI01000006">
    <property type="protein sequence ID" value="SFA91913.1"/>
    <property type="molecule type" value="Genomic_DNA"/>
</dbReference>
<feature type="domain" description="HTH crp-type" evidence="4">
    <location>
        <begin position="149"/>
        <end position="218"/>
    </location>
</feature>
<dbReference type="Gene3D" id="2.60.120.10">
    <property type="entry name" value="Jelly Rolls"/>
    <property type="match status" value="1"/>
</dbReference>
<dbReference type="PANTHER" id="PTHR24567">
    <property type="entry name" value="CRP FAMILY TRANSCRIPTIONAL REGULATORY PROTEIN"/>
    <property type="match status" value="1"/>
</dbReference>
<dbReference type="SUPFAM" id="SSF51206">
    <property type="entry name" value="cAMP-binding domain-like"/>
    <property type="match status" value="1"/>
</dbReference>
<dbReference type="InterPro" id="IPR014710">
    <property type="entry name" value="RmlC-like_jellyroll"/>
</dbReference>
<keyword evidence="6" id="KW-1185">Reference proteome</keyword>
<dbReference type="Pfam" id="PF13545">
    <property type="entry name" value="HTH_Crp_2"/>
    <property type="match status" value="1"/>
</dbReference>
<keyword evidence="1" id="KW-0805">Transcription regulation</keyword>
<dbReference type="InterPro" id="IPR018490">
    <property type="entry name" value="cNMP-bd_dom_sf"/>
</dbReference>
<keyword evidence="3" id="KW-0804">Transcription</keyword>
<dbReference type="InterPro" id="IPR050397">
    <property type="entry name" value="Env_Response_Regulators"/>
</dbReference>
<dbReference type="GO" id="GO:0005829">
    <property type="term" value="C:cytosol"/>
    <property type="evidence" value="ECO:0007669"/>
    <property type="project" value="TreeGrafter"/>
</dbReference>
<proteinExistence type="predicted"/>
<dbReference type="InterPro" id="IPR036390">
    <property type="entry name" value="WH_DNA-bd_sf"/>
</dbReference>